<keyword evidence="8" id="KW-1185">Reference proteome</keyword>
<evidence type="ECO:0000256" key="3">
    <source>
        <dbReference type="ARBA" id="ARBA00022989"/>
    </source>
</evidence>
<keyword evidence="4 5" id="KW-0472">Membrane</keyword>
<dbReference type="OrthoDB" id="2153661at2759"/>
<keyword evidence="2 5" id="KW-0812">Transmembrane</keyword>
<organism evidence="7 8">
    <name type="scientific">Wickerhamomyces mucosus</name>
    <dbReference type="NCBI Taxonomy" id="1378264"/>
    <lineage>
        <taxon>Eukaryota</taxon>
        <taxon>Fungi</taxon>
        <taxon>Dikarya</taxon>
        <taxon>Ascomycota</taxon>
        <taxon>Saccharomycotina</taxon>
        <taxon>Saccharomycetes</taxon>
        <taxon>Phaffomycetales</taxon>
        <taxon>Wickerhamomycetaceae</taxon>
        <taxon>Wickerhamomyces</taxon>
    </lineage>
</organism>
<sequence length="551" mass="59554">MGFLDKFSPKGTAGATDEKTIDPSHIDVINPDGTEIVYDGEDRANRFKQKKSISDIISIICCGVALISDGYQNNLMTMTNAVFKKLYPTIYTSTLSTRVSNSLLVGEVLGMIVIGLTCDYLGRKWAIVSTTVLIVVGAILVTAAHGANGSALGMFWMIIVCRGAIGFGVGGKSIKLGGICVEIKIISEQHILTFELTIGEYAACSSSSSEAANETTKRRGGVFVLVTNLPLALGGPLALVIFLIVYSAAGGDHLPTVWRVCMGIGCVWPLAVFYFRYKMAMNVLYKKSALRTNVPYSLIFKHYWPRLIGTCGCWFIYDFVTFPNGIFSSTIISSVLGPETTLKETAEWTLLLTIIALPGVFLGSLVVDKIGRKYLLMAGFTGYLVIGLVIGCAYYKIKKIVPLFVVFYGIFNSFGNFGPGNCMGLVSSESFATPVRGTLYGLSAAFGKAGAAIGTQCFTAIENNLGKQWTFIIAAILGSVGVVLAYFTIPDLSDSDLMLEDVKFEKYLRENGWTGKFGVDDDSSQNTNSEDESIDKVEVFQEANKGAIESN</sequence>
<feature type="domain" description="Major facilitator superfamily (MFS) profile" evidence="6">
    <location>
        <begin position="58"/>
        <end position="493"/>
    </location>
</feature>
<reference evidence="7" key="1">
    <citation type="journal article" date="2021" name="Open Biol.">
        <title>Shared evolutionary footprints suggest mitochondrial oxidative damage underlies multiple complex I losses in fungi.</title>
        <authorList>
            <person name="Schikora-Tamarit M.A."/>
            <person name="Marcet-Houben M."/>
            <person name="Nosek J."/>
            <person name="Gabaldon T."/>
        </authorList>
    </citation>
    <scope>NUCLEOTIDE SEQUENCE</scope>
    <source>
        <strain evidence="7">CBS6341</strain>
    </source>
</reference>
<dbReference type="InterPro" id="IPR005828">
    <property type="entry name" value="MFS_sugar_transport-like"/>
</dbReference>
<dbReference type="PROSITE" id="PS50850">
    <property type="entry name" value="MFS"/>
    <property type="match status" value="1"/>
</dbReference>
<name>A0A9P8TF15_9ASCO</name>
<dbReference type="AlphaFoldDB" id="A0A9P8TF15"/>
<comment type="caution">
    <text evidence="7">The sequence shown here is derived from an EMBL/GenBank/DDBJ whole genome shotgun (WGS) entry which is preliminary data.</text>
</comment>
<dbReference type="InterPro" id="IPR036259">
    <property type="entry name" value="MFS_trans_sf"/>
</dbReference>
<feature type="transmembrane region" description="Helical" evidence="5">
    <location>
        <begin position="151"/>
        <end position="169"/>
    </location>
</feature>
<feature type="transmembrane region" description="Helical" evidence="5">
    <location>
        <begin position="469"/>
        <end position="489"/>
    </location>
</feature>
<feature type="transmembrane region" description="Helical" evidence="5">
    <location>
        <begin position="374"/>
        <end position="397"/>
    </location>
</feature>
<evidence type="ECO:0000256" key="1">
    <source>
        <dbReference type="ARBA" id="ARBA00004141"/>
    </source>
</evidence>
<dbReference type="GO" id="GO:0046943">
    <property type="term" value="F:carboxylic acid transmembrane transporter activity"/>
    <property type="evidence" value="ECO:0007669"/>
    <property type="project" value="TreeGrafter"/>
</dbReference>
<proteinExistence type="predicted"/>
<dbReference type="PROSITE" id="PS00216">
    <property type="entry name" value="SUGAR_TRANSPORT_1"/>
    <property type="match status" value="1"/>
</dbReference>
<evidence type="ECO:0000256" key="5">
    <source>
        <dbReference type="SAM" id="Phobius"/>
    </source>
</evidence>
<keyword evidence="3 5" id="KW-1133">Transmembrane helix</keyword>
<accession>A0A9P8TF15</accession>
<dbReference type="InterPro" id="IPR020846">
    <property type="entry name" value="MFS_dom"/>
</dbReference>
<reference evidence="7" key="2">
    <citation type="submission" date="2021-01" db="EMBL/GenBank/DDBJ databases">
        <authorList>
            <person name="Schikora-Tamarit M.A."/>
        </authorList>
    </citation>
    <scope>NUCLEOTIDE SEQUENCE</scope>
    <source>
        <strain evidence="7">CBS6341</strain>
    </source>
</reference>
<feature type="transmembrane region" description="Helical" evidence="5">
    <location>
        <begin position="348"/>
        <end position="367"/>
    </location>
</feature>
<dbReference type="Proteomes" id="UP000769528">
    <property type="component" value="Unassembled WGS sequence"/>
</dbReference>
<dbReference type="PANTHER" id="PTHR23508:SF10">
    <property type="entry name" value="CARBOXYLIC ACID TRANSPORTER PROTEIN HOMOLOG"/>
    <property type="match status" value="1"/>
</dbReference>
<dbReference type="Gene3D" id="1.20.1250.20">
    <property type="entry name" value="MFS general substrate transporter like domains"/>
    <property type="match status" value="1"/>
</dbReference>
<comment type="subcellular location">
    <subcellularLocation>
        <location evidence="1">Membrane</location>
        <topology evidence="1">Multi-pass membrane protein</topology>
    </subcellularLocation>
</comment>
<feature type="transmembrane region" description="Helical" evidence="5">
    <location>
        <begin position="125"/>
        <end position="145"/>
    </location>
</feature>
<protein>
    <recommendedName>
        <fullName evidence="6">Major facilitator superfamily (MFS) profile domain-containing protein</fullName>
    </recommendedName>
</protein>
<dbReference type="InterPro" id="IPR005829">
    <property type="entry name" value="Sugar_transporter_CS"/>
</dbReference>
<feature type="transmembrane region" description="Helical" evidence="5">
    <location>
        <begin position="222"/>
        <end position="245"/>
    </location>
</feature>
<evidence type="ECO:0000313" key="7">
    <source>
        <dbReference type="EMBL" id="KAH3676414.1"/>
    </source>
</evidence>
<evidence type="ECO:0000256" key="4">
    <source>
        <dbReference type="ARBA" id="ARBA00023136"/>
    </source>
</evidence>
<feature type="transmembrane region" description="Helical" evidence="5">
    <location>
        <begin position="314"/>
        <end position="336"/>
    </location>
</feature>
<dbReference type="GO" id="GO:0005886">
    <property type="term" value="C:plasma membrane"/>
    <property type="evidence" value="ECO:0007669"/>
    <property type="project" value="TreeGrafter"/>
</dbReference>
<evidence type="ECO:0000256" key="2">
    <source>
        <dbReference type="ARBA" id="ARBA00022692"/>
    </source>
</evidence>
<evidence type="ECO:0000259" key="6">
    <source>
        <dbReference type="PROSITE" id="PS50850"/>
    </source>
</evidence>
<dbReference type="PANTHER" id="PTHR23508">
    <property type="entry name" value="CARBOXYLIC ACID TRANSPORTER PROTEIN HOMOLOG"/>
    <property type="match status" value="1"/>
</dbReference>
<evidence type="ECO:0000313" key="8">
    <source>
        <dbReference type="Proteomes" id="UP000769528"/>
    </source>
</evidence>
<dbReference type="EMBL" id="JAEUBF010000637">
    <property type="protein sequence ID" value="KAH3676414.1"/>
    <property type="molecule type" value="Genomic_DNA"/>
</dbReference>
<gene>
    <name evidence="7" type="ORF">WICMUC_002045</name>
</gene>
<feature type="transmembrane region" description="Helical" evidence="5">
    <location>
        <begin position="257"/>
        <end position="277"/>
    </location>
</feature>
<dbReference type="SUPFAM" id="SSF103473">
    <property type="entry name" value="MFS general substrate transporter"/>
    <property type="match status" value="2"/>
</dbReference>
<dbReference type="Pfam" id="PF00083">
    <property type="entry name" value="Sugar_tr"/>
    <property type="match status" value="2"/>
</dbReference>